<dbReference type="GO" id="GO:0008237">
    <property type="term" value="F:metallopeptidase activity"/>
    <property type="evidence" value="ECO:0007669"/>
    <property type="project" value="InterPro"/>
</dbReference>
<dbReference type="eggNOG" id="COG1913">
    <property type="taxonomic scope" value="Bacteria"/>
</dbReference>
<protein>
    <recommendedName>
        <fullName evidence="6">Peptidase</fullName>
    </recommendedName>
</protein>
<organism evidence="4 5">
    <name type="scientific">Hyphomonas polymorpha PS728</name>
    <dbReference type="NCBI Taxonomy" id="1280954"/>
    <lineage>
        <taxon>Bacteria</taxon>
        <taxon>Pseudomonadati</taxon>
        <taxon>Pseudomonadota</taxon>
        <taxon>Alphaproteobacteria</taxon>
        <taxon>Hyphomonadales</taxon>
        <taxon>Hyphomonadaceae</taxon>
        <taxon>Hyphomonas</taxon>
    </lineage>
</organism>
<proteinExistence type="predicted"/>
<feature type="domain" description="EcxA zinc-binding" evidence="2">
    <location>
        <begin position="411"/>
        <end position="724"/>
    </location>
</feature>
<keyword evidence="1" id="KW-0732">Signal</keyword>
<dbReference type="RefSeq" id="WP_051612169.1">
    <property type="nucleotide sequence ID" value="NZ_ARYM01000002.1"/>
</dbReference>
<feature type="domain" description="DUF5117" evidence="3">
    <location>
        <begin position="93"/>
        <end position="283"/>
    </location>
</feature>
<name>A0A062VI06_9PROT</name>
<reference evidence="4 5" key="1">
    <citation type="journal article" date="2014" name="Antonie Van Leeuwenhoek">
        <title>Hyphomonas beringensis sp. nov. and Hyphomonas chukchiensis sp. nov., isolated from surface seawater of the Bering Sea and Chukchi Sea.</title>
        <authorList>
            <person name="Li C."/>
            <person name="Lai Q."/>
            <person name="Li G."/>
            <person name="Dong C."/>
            <person name="Wang J."/>
            <person name="Liao Y."/>
            <person name="Shao Z."/>
        </authorList>
    </citation>
    <scope>NUCLEOTIDE SEQUENCE [LARGE SCALE GENOMIC DNA]</scope>
    <source>
        <strain evidence="4 5">PS728</strain>
    </source>
</reference>
<dbReference type="SUPFAM" id="SSF55486">
    <property type="entry name" value="Metalloproteases ('zincins'), catalytic domain"/>
    <property type="match status" value="1"/>
</dbReference>
<evidence type="ECO:0000313" key="5">
    <source>
        <dbReference type="Proteomes" id="UP000027100"/>
    </source>
</evidence>
<sequence>MKLAAILAAGCLLLAGPAFAQSKPEAPASLASKIEGLEAKPGFLDLYVDKAAGKVFAALPAPDEDGLSVRFIYSTGLTAGLGSNPIGLDRGNATSGDIVRFRRIGEKVVAEAENWRYRATSGRSDEERSVQQSFANSFLWSTGIEATGADGRLLIDLSGFLTRDASDIASALKHGKDAGDYRLAADRSMPDPGAVLSFPDNAEIDAFLTFETSRPNAQTYATAADARAVTLVLHHSFVRLPDEGYTPRLFDQRTASIGMGFHDFSAPLGAPLVSRFSPRMRLERVDPAAASGPVKDPIVFYVDNGAPEEIRDALIEGASWWAQGFEAAGFENAYRVEVLPEGAHPLDVRYNVINWVHRQTRGWSYGGSVMDPRTGEILKANVILGSQRVRQDRMIFEGLAGAAKTGTGAADDPVEVSLARIRQLSAHEVGHTLGFAHNFAASTNDRASVMDYPAPWVRPAAGGGLDFSNAYATGLGAWDIFTVKWLYAQFPEGGDNLPALNQMVDQAYGSGLRFVSDNHARSKDTGHPFGAVWDNGADPIGMLDEVMAVRQIALASFGPEALSDGRPLSELNAVIVPVYLYHRYQVEAAAKSIGGLDFRYHVKGEGETPARPVAAAEQRRALEVLVNTLKPSALDLPDSVLNYLTPGDVGYAGGGTIEELFPNRTGPAFDLAASAEIAARVTLSAVLDPARANRLMAYEARDPGALTLRQVIERLETSVFTEEKSPRLAALSGIVQTRFVAELIGLSRSETASPGVKAVTDSYLAGLQTRLSAPKRGQIRTNPDTSRALVDMIGKHLAGDDLPAAILRPAPPAPAGAPIGSMTGAMGQIEECWFCGAQ</sequence>
<dbReference type="PANTHER" id="PTHR38478">
    <property type="entry name" value="PEPTIDASE M1A AND M12B"/>
    <property type="match status" value="1"/>
</dbReference>
<dbReference type="Pfam" id="PF17148">
    <property type="entry name" value="DUF5117"/>
    <property type="match status" value="1"/>
</dbReference>
<feature type="chain" id="PRO_5001615234" description="Peptidase" evidence="1">
    <location>
        <begin position="21"/>
        <end position="838"/>
    </location>
</feature>
<dbReference type="InterPro" id="IPR033413">
    <property type="entry name" value="DUF5117"/>
</dbReference>
<evidence type="ECO:0000256" key="1">
    <source>
        <dbReference type="SAM" id="SignalP"/>
    </source>
</evidence>
<dbReference type="InterPro" id="IPR024079">
    <property type="entry name" value="MetalloPept_cat_dom_sf"/>
</dbReference>
<dbReference type="Gene3D" id="3.40.390.10">
    <property type="entry name" value="Collagenase (Catalytic Domain)"/>
    <property type="match status" value="1"/>
</dbReference>
<feature type="signal peptide" evidence="1">
    <location>
        <begin position="1"/>
        <end position="20"/>
    </location>
</feature>
<dbReference type="STRING" id="1280954.HPO_01752"/>
<gene>
    <name evidence="4" type="ORF">HPO_01752</name>
</gene>
<dbReference type="InterPro" id="IPR034032">
    <property type="entry name" value="Zn_MMP-like_bac"/>
</dbReference>
<evidence type="ECO:0008006" key="6">
    <source>
        <dbReference type="Google" id="ProtNLM"/>
    </source>
</evidence>
<dbReference type="AlphaFoldDB" id="A0A062VI06"/>
<dbReference type="OrthoDB" id="9776599at2"/>
<dbReference type="EMBL" id="ARYM01000002">
    <property type="protein sequence ID" value="KDA00098.1"/>
    <property type="molecule type" value="Genomic_DNA"/>
</dbReference>
<accession>A0A062VI06</accession>
<dbReference type="Pfam" id="PF16313">
    <property type="entry name" value="DUF4953"/>
    <property type="match status" value="1"/>
</dbReference>
<keyword evidence="5" id="KW-1185">Reference proteome</keyword>
<dbReference type="InterPro" id="IPR032534">
    <property type="entry name" value="EcxA_zinc-bd"/>
</dbReference>
<dbReference type="Proteomes" id="UP000027100">
    <property type="component" value="Unassembled WGS sequence"/>
</dbReference>
<evidence type="ECO:0000259" key="2">
    <source>
        <dbReference type="Pfam" id="PF16313"/>
    </source>
</evidence>
<dbReference type="CDD" id="cd04276">
    <property type="entry name" value="ZnMc_MMP_like_2"/>
    <property type="match status" value="1"/>
</dbReference>
<evidence type="ECO:0000313" key="4">
    <source>
        <dbReference type="EMBL" id="KDA00098.1"/>
    </source>
</evidence>
<dbReference type="PANTHER" id="PTHR38478:SF1">
    <property type="entry name" value="ZINC DEPENDENT METALLOPROTEASE DOMAIN LIPOPROTEIN"/>
    <property type="match status" value="1"/>
</dbReference>
<dbReference type="PATRIC" id="fig|1280954.3.peg.360"/>
<comment type="caution">
    <text evidence="4">The sequence shown here is derived from an EMBL/GenBank/DDBJ whole genome shotgun (WGS) entry which is preliminary data.</text>
</comment>
<evidence type="ECO:0000259" key="3">
    <source>
        <dbReference type="Pfam" id="PF17148"/>
    </source>
</evidence>